<reference evidence="4 5" key="1">
    <citation type="journal article" date="2023" name="Microbiol. Resour. Announc.">
        <title>Complete Genome Sequence of Imperialibacter roseus strain P4T.</title>
        <authorList>
            <person name="Tizabi D.R."/>
            <person name="Bachvaroff T."/>
            <person name="Hill R.T."/>
        </authorList>
    </citation>
    <scope>NUCLEOTIDE SEQUENCE [LARGE SCALE GENOMIC DNA]</scope>
    <source>
        <strain evidence="4 5">P4T</strain>
    </source>
</reference>
<sequence length="451" mass="51811">MTKRILLVGAGRSSFSLINYLISLLKENNWQLCIGDLDVGFLSEKFGSAENVQVISFDIFNQEQKTKEITKSDLVISMLPAKFHIHVAEVCADHGINMITASYVTDEIKALDEKFKAKGAICVMEMGLDPGLDHMSAMKVLDRIKDKGYKLHAFETFTGGLLAPSTEDNPWQYKFTWNPRNVVLAGQGIVKFIQEGRFKYIPYHKVFRRTEVIHIPGHGYFEGYANRDSLKYVDSYELQDIQTLYRGTLRRPGFCKAWDIFIQLGATDDSFKMERVDEMTHRQFINSFLYFNPHDSVELKLAHYLNIDMESEEMYKLKWLGLFDDELVGLKEGTPAQILEHILKKKWTPRKDEKDMIVMWHKFDFKEGDQAREIQSYMVVMGDNANDTAMAKTVGLPLGIGAKMILNGEFKLSGVQIPTKREIYKPVLKELEAMGFEFNEREIDLMETAKG</sequence>
<evidence type="ECO:0000313" key="4">
    <source>
        <dbReference type="EMBL" id="WOK08152.1"/>
    </source>
</evidence>
<dbReference type="EMBL" id="CP136051">
    <property type="protein sequence ID" value="WOK08152.1"/>
    <property type="molecule type" value="Genomic_DNA"/>
</dbReference>
<name>A0ABZ0IWY5_9BACT</name>
<dbReference type="RefSeq" id="WP_317490798.1">
    <property type="nucleotide sequence ID" value="NZ_CP136051.1"/>
</dbReference>
<dbReference type="Gene3D" id="3.40.50.720">
    <property type="entry name" value="NAD(P)-binding Rossmann-like Domain"/>
    <property type="match status" value="1"/>
</dbReference>
<dbReference type="SUPFAM" id="SSF51735">
    <property type="entry name" value="NAD(P)-binding Rossmann-fold domains"/>
    <property type="match status" value="1"/>
</dbReference>
<gene>
    <name evidence="4" type="ORF">RT717_05825</name>
</gene>
<evidence type="ECO:0000313" key="5">
    <source>
        <dbReference type="Proteomes" id="UP001302349"/>
    </source>
</evidence>
<proteinExistence type="predicted"/>
<dbReference type="Pfam" id="PF16653">
    <property type="entry name" value="Sacchrp_dh_C"/>
    <property type="match status" value="1"/>
</dbReference>
<evidence type="ECO:0000259" key="3">
    <source>
        <dbReference type="Pfam" id="PF16653"/>
    </source>
</evidence>
<feature type="domain" description="Saccharopine dehydrogenase-like C-terminal" evidence="3">
    <location>
        <begin position="127"/>
        <end position="435"/>
    </location>
</feature>
<dbReference type="PANTHER" id="PTHR11133">
    <property type="entry name" value="SACCHAROPINE DEHYDROGENASE"/>
    <property type="match status" value="1"/>
</dbReference>
<keyword evidence="1" id="KW-0560">Oxidoreductase</keyword>
<dbReference type="InterPro" id="IPR051168">
    <property type="entry name" value="AASS"/>
</dbReference>
<evidence type="ECO:0000259" key="2">
    <source>
        <dbReference type="Pfam" id="PF03435"/>
    </source>
</evidence>
<dbReference type="Proteomes" id="UP001302349">
    <property type="component" value="Chromosome"/>
</dbReference>
<evidence type="ECO:0000256" key="1">
    <source>
        <dbReference type="ARBA" id="ARBA00023002"/>
    </source>
</evidence>
<keyword evidence="5" id="KW-1185">Reference proteome</keyword>
<dbReference type="SUPFAM" id="SSF55347">
    <property type="entry name" value="Glyceraldehyde-3-phosphate dehydrogenase-like, C-terminal domain"/>
    <property type="match status" value="1"/>
</dbReference>
<dbReference type="InterPro" id="IPR036291">
    <property type="entry name" value="NAD(P)-bd_dom_sf"/>
</dbReference>
<dbReference type="InterPro" id="IPR032095">
    <property type="entry name" value="Sacchrp_dh-like_C"/>
</dbReference>
<dbReference type="Gene3D" id="3.30.360.10">
    <property type="entry name" value="Dihydrodipicolinate Reductase, domain 2"/>
    <property type="match status" value="1"/>
</dbReference>
<accession>A0ABZ0IWY5</accession>
<dbReference type="Pfam" id="PF03435">
    <property type="entry name" value="Sacchrp_dh_NADP"/>
    <property type="match status" value="1"/>
</dbReference>
<dbReference type="PANTHER" id="PTHR11133:SF22">
    <property type="entry name" value="ALPHA-AMINOADIPIC SEMIALDEHYDE SYNTHASE, MITOCHONDRIAL"/>
    <property type="match status" value="1"/>
</dbReference>
<organism evidence="4 5">
    <name type="scientific">Imperialibacter roseus</name>
    <dbReference type="NCBI Taxonomy" id="1324217"/>
    <lineage>
        <taxon>Bacteria</taxon>
        <taxon>Pseudomonadati</taxon>
        <taxon>Bacteroidota</taxon>
        <taxon>Cytophagia</taxon>
        <taxon>Cytophagales</taxon>
        <taxon>Flammeovirgaceae</taxon>
        <taxon>Imperialibacter</taxon>
    </lineage>
</organism>
<dbReference type="InterPro" id="IPR005097">
    <property type="entry name" value="Sacchrp_dh_NADP-bd"/>
</dbReference>
<feature type="domain" description="Saccharopine dehydrogenase NADP binding" evidence="2">
    <location>
        <begin position="5"/>
        <end position="123"/>
    </location>
</feature>
<dbReference type="Gene3D" id="1.10.1870.10">
    <property type="entry name" value="Domain 3, Saccharopine reductase"/>
    <property type="match status" value="1"/>
</dbReference>
<protein>
    <submittedName>
        <fullName evidence="4">Saccharopine dehydrogenase family protein</fullName>
    </submittedName>
</protein>